<organism evidence="1 2">
    <name type="scientific">Ramazzottius varieornatus</name>
    <name type="common">Water bear</name>
    <name type="synonym">Tardigrade</name>
    <dbReference type="NCBI Taxonomy" id="947166"/>
    <lineage>
        <taxon>Eukaryota</taxon>
        <taxon>Metazoa</taxon>
        <taxon>Ecdysozoa</taxon>
        <taxon>Tardigrada</taxon>
        <taxon>Eutardigrada</taxon>
        <taxon>Parachela</taxon>
        <taxon>Hypsibioidea</taxon>
        <taxon>Ramazzottiidae</taxon>
        <taxon>Ramazzottius</taxon>
    </lineage>
</organism>
<dbReference type="AlphaFoldDB" id="A0A1D1VPE6"/>
<reference evidence="1 2" key="1">
    <citation type="journal article" date="2016" name="Nat. Commun.">
        <title>Extremotolerant tardigrade genome and improved radiotolerance of human cultured cells by tardigrade-unique protein.</title>
        <authorList>
            <person name="Hashimoto T."/>
            <person name="Horikawa D.D."/>
            <person name="Saito Y."/>
            <person name="Kuwahara H."/>
            <person name="Kozuka-Hata H."/>
            <person name="Shin-I T."/>
            <person name="Minakuchi Y."/>
            <person name="Ohishi K."/>
            <person name="Motoyama A."/>
            <person name="Aizu T."/>
            <person name="Enomoto A."/>
            <person name="Kondo K."/>
            <person name="Tanaka S."/>
            <person name="Hara Y."/>
            <person name="Koshikawa S."/>
            <person name="Sagara H."/>
            <person name="Miura T."/>
            <person name="Yokobori S."/>
            <person name="Miyagawa K."/>
            <person name="Suzuki Y."/>
            <person name="Kubo T."/>
            <person name="Oyama M."/>
            <person name="Kohara Y."/>
            <person name="Fujiyama A."/>
            <person name="Arakawa K."/>
            <person name="Katayama T."/>
            <person name="Toyoda A."/>
            <person name="Kunieda T."/>
        </authorList>
    </citation>
    <scope>NUCLEOTIDE SEQUENCE [LARGE SCALE GENOMIC DNA]</scope>
    <source>
        <strain evidence="1 2">YOKOZUNA-1</strain>
    </source>
</reference>
<name>A0A1D1VPE6_RAMVA</name>
<comment type="caution">
    <text evidence="1">The sequence shown here is derived from an EMBL/GenBank/DDBJ whole genome shotgun (WGS) entry which is preliminary data.</text>
</comment>
<accession>A0A1D1VPE6</accession>
<evidence type="ECO:0000313" key="1">
    <source>
        <dbReference type="EMBL" id="GAV03455.1"/>
    </source>
</evidence>
<dbReference type="Proteomes" id="UP000186922">
    <property type="component" value="Unassembled WGS sequence"/>
</dbReference>
<proteinExistence type="predicted"/>
<sequence>MYYSWKVLYATPNLGRSMVNCTGKGLGQSVFIGNFIYCPMGSRKSAAGSIVTACFAHLLLPVGERKHIGCVRYEQHVLLAGTFHLGLWRIDWPIDRRSSIPFHAGNAASLAAPIVTAQLPSLCCFGTFLQLKLYLSTSCRNLEHTGL</sequence>
<dbReference type="EMBL" id="BDGG01000009">
    <property type="protein sequence ID" value="GAV03455.1"/>
    <property type="molecule type" value="Genomic_DNA"/>
</dbReference>
<protein>
    <submittedName>
        <fullName evidence="1">Uncharacterized protein</fullName>
    </submittedName>
</protein>
<keyword evidence="2" id="KW-1185">Reference proteome</keyword>
<evidence type="ECO:0000313" key="2">
    <source>
        <dbReference type="Proteomes" id="UP000186922"/>
    </source>
</evidence>
<gene>
    <name evidence="1" type="primary">RvY_13875-1</name>
    <name evidence="1" type="synonym">RvY_13875.1</name>
    <name evidence="1" type="ORF">RvY_13875</name>
</gene>